<accession>A0ABS2DJ94</accession>
<keyword evidence="1" id="KW-0472">Membrane</keyword>
<dbReference type="RefSeq" id="WP_204203851.1">
    <property type="nucleotide sequence ID" value="NZ_JAFELM010000031.1"/>
</dbReference>
<keyword evidence="1" id="KW-1133">Transmembrane helix</keyword>
<protein>
    <submittedName>
        <fullName evidence="2">Uncharacterized protein</fullName>
    </submittedName>
</protein>
<keyword evidence="1" id="KW-0812">Transmembrane</keyword>
<sequence length="46" mass="5188">MDLIKEIDKLMEKHPVLISVALTIFIWFGSYHLGVGIGEFIANITN</sequence>
<keyword evidence="3" id="KW-1185">Reference proteome</keyword>
<dbReference type="Proteomes" id="UP001518925">
    <property type="component" value="Unassembled WGS sequence"/>
</dbReference>
<name>A0ABS2DJ94_9BACI</name>
<comment type="caution">
    <text evidence="2">The sequence shown here is derived from an EMBL/GenBank/DDBJ whole genome shotgun (WGS) entry which is preliminary data.</text>
</comment>
<evidence type="ECO:0000313" key="2">
    <source>
        <dbReference type="EMBL" id="MBM6618513.1"/>
    </source>
</evidence>
<evidence type="ECO:0000313" key="3">
    <source>
        <dbReference type="Proteomes" id="UP001518925"/>
    </source>
</evidence>
<feature type="transmembrane region" description="Helical" evidence="1">
    <location>
        <begin position="16"/>
        <end position="42"/>
    </location>
</feature>
<dbReference type="EMBL" id="JAFELM010000031">
    <property type="protein sequence ID" value="MBM6618513.1"/>
    <property type="molecule type" value="Genomic_DNA"/>
</dbReference>
<reference evidence="2 3" key="1">
    <citation type="submission" date="2021-02" db="EMBL/GenBank/DDBJ databases">
        <title>Bacillus sp. RD4P76, an endophyte from a halophyte.</title>
        <authorList>
            <person name="Sun J.-Q."/>
        </authorList>
    </citation>
    <scope>NUCLEOTIDE SEQUENCE [LARGE SCALE GENOMIC DNA]</scope>
    <source>
        <strain evidence="2 3">RD4P76</strain>
    </source>
</reference>
<proteinExistence type="predicted"/>
<organism evidence="2 3">
    <name type="scientific">Bacillus suaedaesalsae</name>
    <dbReference type="NCBI Taxonomy" id="2810349"/>
    <lineage>
        <taxon>Bacteria</taxon>
        <taxon>Bacillati</taxon>
        <taxon>Bacillota</taxon>
        <taxon>Bacilli</taxon>
        <taxon>Bacillales</taxon>
        <taxon>Bacillaceae</taxon>
        <taxon>Bacillus</taxon>
    </lineage>
</organism>
<gene>
    <name evidence="2" type="ORF">JR050_12660</name>
</gene>
<evidence type="ECO:0000256" key="1">
    <source>
        <dbReference type="SAM" id="Phobius"/>
    </source>
</evidence>